<organism evidence="1 2">
    <name type="scientific">Crepidotus variabilis</name>
    <dbReference type="NCBI Taxonomy" id="179855"/>
    <lineage>
        <taxon>Eukaryota</taxon>
        <taxon>Fungi</taxon>
        <taxon>Dikarya</taxon>
        <taxon>Basidiomycota</taxon>
        <taxon>Agaricomycotina</taxon>
        <taxon>Agaricomycetes</taxon>
        <taxon>Agaricomycetidae</taxon>
        <taxon>Agaricales</taxon>
        <taxon>Agaricineae</taxon>
        <taxon>Crepidotaceae</taxon>
        <taxon>Crepidotus</taxon>
    </lineage>
</organism>
<reference evidence="1" key="1">
    <citation type="submission" date="2020-11" db="EMBL/GenBank/DDBJ databases">
        <authorList>
            <consortium name="DOE Joint Genome Institute"/>
            <person name="Ahrendt S."/>
            <person name="Riley R."/>
            <person name="Andreopoulos W."/>
            <person name="Labutti K."/>
            <person name="Pangilinan J."/>
            <person name="Ruiz-Duenas F.J."/>
            <person name="Barrasa J.M."/>
            <person name="Sanchez-Garcia M."/>
            <person name="Camarero S."/>
            <person name="Miyauchi S."/>
            <person name="Serrano A."/>
            <person name="Linde D."/>
            <person name="Babiker R."/>
            <person name="Drula E."/>
            <person name="Ayuso-Fernandez I."/>
            <person name="Pacheco R."/>
            <person name="Padilla G."/>
            <person name="Ferreira P."/>
            <person name="Barriuso J."/>
            <person name="Kellner H."/>
            <person name="Castanera R."/>
            <person name="Alfaro M."/>
            <person name="Ramirez L."/>
            <person name="Pisabarro A.G."/>
            <person name="Kuo A."/>
            <person name="Tritt A."/>
            <person name="Lipzen A."/>
            <person name="He G."/>
            <person name="Yan M."/>
            <person name="Ng V."/>
            <person name="Cullen D."/>
            <person name="Martin F."/>
            <person name="Rosso M.-N."/>
            <person name="Henrissat B."/>
            <person name="Hibbett D."/>
            <person name="Martinez A.T."/>
            <person name="Grigoriev I.V."/>
        </authorList>
    </citation>
    <scope>NUCLEOTIDE SEQUENCE</scope>
    <source>
        <strain evidence="1">CBS 506.95</strain>
    </source>
</reference>
<dbReference type="Proteomes" id="UP000807306">
    <property type="component" value="Unassembled WGS sequence"/>
</dbReference>
<dbReference type="Gene3D" id="3.80.10.10">
    <property type="entry name" value="Ribonuclease Inhibitor"/>
    <property type="match status" value="1"/>
</dbReference>
<sequence>MEQDESLHVRASREQCEQCLVKSCACHQRAEAERRMQDSAKNTIRCPLREQKRSKTKFNDQNDLLGRLPIEVVIHIFAFCIDRTETSSIYRTFEMPSKKLFHFTLGEVCCTWRHIVWSYPHFWKEIPIFLQQCATSPSQVAFFQERIDRSGQLPLSVWINLKMDWLEIIDVESDLTSSIIDPLIPMLNSVAHRWLFLYAKIPSIHLSQLRLENERGSQLKELILQPIDDHEMEIEDRRFDLGVPVCPQVLQVSCYELQNLRLEWNNLTDFHGSNLSRDDCVALFEWAPQLLKCNLSDLMFTDSDVFFTKHVVNFTVKTFLIDAHEEIFSALTLPALQELHCGLSEDDFAHVLSDFVVRSGCNLEAASFSSSNGDDHDLIDFLYLIPSLKRLTLSDIEIGHTFLSRLGETSFVHTDDNATHLLPHLQHFDYCYLRYFEWSSVADMSPIVSPQPGMVRRRLNSIHFEIECELERGAPVPGAVGWPKKRGQVIDRKTLERMLEIIDSGVDLRIIEVNWNRDIIQVSKKYHRLGVD</sequence>
<evidence type="ECO:0000313" key="1">
    <source>
        <dbReference type="EMBL" id="KAF9528553.1"/>
    </source>
</evidence>
<dbReference type="SUPFAM" id="SSF52047">
    <property type="entry name" value="RNI-like"/>
    <property type="match status" value="1"/>
</dbReference>
<dbReference type="OrthoDB" id="3003884at2759"/>
<comment type="caution">
    <text evidence="1">The sequence shown here is derived from an EMBL/GenBank/DDBJ whole genome shotgun (WGS) entry which is preliminary data.</text>
</comment>
<evidence type="ECO:0008006" key="3">
    <source>
        <dbReference type="Google" id="ProtNLM"/>
    </source>
</evidence>
<name>A0A9P6EGM6_9AGAR</name>
<accession>A0A9P6EGM6</accession>
<proteinExistence type="predicted"/>
<dbReference type="EMBL" id="MU157852">
    <property type="protein sequence ID" value="KAF9528553.1"/>
    <property type="molecule type" value="Genomic_DNA"/>
</dbReference>
<protein>
    <recommendedName>
        <fullName evidence="3">F-box domain-containing protein</fullName>
    </recommendedName>
</protein>
<dbReference type="AlphaFoldDB" id="A0A9P6EGM6"/>
<dbReference type="InterPro" id="IPR032675">
    <property type="entry name" value="LRR_dom_sf"/>
</dbReference>
<evidence type="ECO:0000313" key="2">
    <source>
        <dbReference type="Proteomes" id="UP000807306"/>
    </source>
</evidence>
<gene>
    <name evidence="1" type="ORF">CPB83DRAFT_315944</name>
</gene>
<keyword evidence="2" id="KW-1185">Reference proteome</keyword>